<name>A0ABS1BQ78_9NEIS</name>
<keyword evidence="4" id="KW-1185">Reference proteome</keyword>
<proteinExistence type="inferred from homology"/>
<dbReference type="InterPro" id="IPR011856">
    <property type="entry name" value="tRNA_endonuc-like_dom_sf"/>
</dbReference>
<comment type="similarity">
    <text evidence="1 2">Belongs to the UPF0102 family.</text>
</comment>
<dbReference type="PANTHER" id="PTHR34039">
    <property type="entry name" value="UPF0102 PROTEIN YRAN"/>
    <property type="match status" value="1"/>
</dbReference>
<comment type="caution">
    <text evidence="3">The sequence shown here is derived from an EMBL/GenBank/DDBJ whole genome shotgun (WGS) entry which is preliminary data.</text>
</comment>
<dbReference type="NCBIfam" id="TIGR00252">
    <property type="entry name" value="YraN family protein"/>
    <property type="match status" value="1"/>
</dbReference>
<dbReference type="Gene3D" id="3.40.1350.10">
    <property type="match status" value="1"/>
</dbReference>
<sequence length="114" mass="12893">MKLNHPQGQAAEEQALAYLQQQGCQLIARNWHCKHGEIDLIMLSGCLLLFIEVKYRKNNRYGGAAYSITPSKLRKLQATAELYLQQHPHNGACRIDALLIEGNLPPQWIQNITA</sequence>
<dbReference type="Pfam" id="PF02021">
    <property type="entry name" value="UPF0102"/>
    <property type="match status" value="1"/>
</dbReference>
<dbReference type="EMBL" id="JAEHNZ010000001">
    <property type="protein sequence ID" value="MBK0395430.1"/>
    <property type="molecule type" value="Genomic_DNA"/>
</dbReference>
<dbReference type="InterPro" id="IPR011335">
    <property type="entry name" value="Restrct_endonuc-II-like"/>
</dbReference>
<dbReference type="PANTHER" id="PTHR34039:SF1">
    <property type="entry name" value="UPF0102 PROTEIN YRAN"/>
    <property type="match status" value="1"/>
</dbReference>
<organism evidence="3 4">
    <name type="scientific">Kingella bonacorsii</name>
    <dbReference type="NCBI Taxonomy" id="2796361"/>
    <lineage>
        <taxon>Bacteria</taxon>
        <taxon>Pseudomonadati</taxon>
        <taxon>Pseudomonadota</taxon>
        <taxon>Betaproteobacteria</taxon>
        <taxon>Neisseriales</taxon>
        <taxon>Neisseriaceae</taxon>
        <taxon>Kingella</taxon>
    </lineage>
</organism>
<dbReference type="RefSeq" id="WP_200521506.1">
    <property type="nucleotide sequence ID" value="NZ_JAEHNZ010000001.1"/>
</dbReference>
<dbReference type="CDD" id="cd20736">
    <property type="entry name" value="PoNe_Nuclease"/>
    <property type="match status" value="1"/>
</dbReference>
<dbReference type="SUPFAM" id="SSF52980">
    <property type="entry name" value="Restriction endonuclease-like"/>
    <property type="match status" value="1"/>
</dbReference>
<dbReference type="Proteomes" id="UP000614058">
    <property type="component" value="Unassembled WGS sequence"/>
</dbReference>
<evidence type="ECO:0000256" key="1">
    <source>
        <dbReference type="ARBA" id="ARBA00006738"/>
    </source>
</evidence>
<evidence type="ECO:0000313" key="4">
    <source>
        <dbReference type="Proteomes" id="UP000614058"/>
    </source>
</evidence>
<gene>
    <name evidence="3" type="ORF">JDW22_02210</name>
</gene>
<dbReference type="NCBIfam" id="NF009150">
    <property type="entry name" value="PRK12497.1-3"/>
    <property type="match status" value="1"/>
</dbReference>
<reference evidence="3 4" key="1">
    <citation type="journal article" date="2021" name="Pathogens">
        <title>Isolation and Characterization of Kingella bonacorsii sp. nov., A Novel Kingella Species Detected in a Stable Periodontitis Subject.</title>
        <authorList>
            <person name="Antezack A."/>
            <person name="Boxberger M."/>
            <person name="Rolland C."/>
            <person name="Monnet-Corti V."/>
            <person name="La Scola B."/>
        </authorList>
    </citation>
    <scope>NUCLEOTIDE SEQUENCE [LARGE SCALE GENOMIC DNA]</scope>
    <source>
        <strain evidence="3 4">Marseille-Q4569</strain>
    </source>
</reference>
<evidence type="ECO:0000313" key="3">
    <source>
        <dbReference type="EMBL" id="MBK0395430.1"/>
    </source>
</evidence>
<protein>
    <recommendedName>
        <fullName evidence="2">UPF0102 protein JDW22_02210</fullName>
    </recommendedName>
</protein>
<evidence type="ECO:0000256" key="2">
    <source>
        <dbReference type="HAMAP-Rule" id="MF_00048"/>
    </source>
</evidence>
<dbReference type="HAMAP" id="MF_00048">
    <property type="entry name" value="UPF0102"/>
    <property type="match status" value="1"/>
</dbReference>
<accession>A0ABS1BQ78</accession>
<dbReference type="InterPro" id="IPR003509">
    <property type="entry name" value="UPF0102_YraN-like"/>
</dbReference>